<proteinExistence type="predicted"/>
<organism evidence="1 2">
    <name type="scientific">Paraburkholderia agricolaris</name>
    <dbReference type="NCBI Taxonomy" id="2152888"/>
    <lineage>
        <taxon>Bacteria</taxon>
        <taxon>Pseudomonadati</taxon>
        <taxon>Pseudomonadota</taxon>
        <taxon>Betaproteobacteria</taxon>
        <taxon>Burkholderiales</taxon>
        <taxon>Burkholderiaceae</taxon>
        <taxon>Paraburkholderia</taxon>
    </lineage>
</organism>
<accession>A0ABW8ZIP5</accession>
<reference evidence="1 2" key="1">
    <citation type="journal article" date="2024" name="Chem. Sci.">
        <title>Discovery of megapolipeptins by genome mining of a Burkholderiales bacteria collection.</title>
        <authorList>
            <person name="Paulo B.S."/>
            <person name="Recchia M.J.J."/>
            <person name="Lee S."/>
            <person name="Fergusson C.H."/>
            <person name="Romanowski S.B."/>
            <person name="Hernandez A."/>
            <person name="Krull N."/>
            <person name="Liu D.Y."/>
            <person name="Cavanagh H."/>
            <person name="Bos A."/>
            <person name="Gray C.A."/>
            <person name="Murphy B.T."/>
            <person name="Linington R.G."/>
            <person name="Eustaquio A.S."/>
        </authorList>
    </citation>
    <scope>NUCLEOTIDE SEQUENCE [LARGE SCALE GENOMIC DNA]</scope>
    <source>
        <strain evidence="1 2">RL16-012-BIC-B</strain>
    </source>
</reference>
<sequence length="167" mass="18412">MARKSKSQRVHEILVLNPALRRDDPRISELINAEAMLRKAQRAATNAPLTVTSAAGTAKRSPEWVAVDSVNTMVRRLRQDIGIDRLSVKRSEAAGVKAKRSNDADTLLALFRVDYLETKELIPGQAAFLAAHGILADDMPEHTREAFKADLLDQANHVPGITQRLKA</sequence>
<dbReference type="EMBL" id="JAQQFN010000002">
    <property type="protein sequence ID" value="MFL9882031.1"/>
    <property type="molecule type" value="Genomic_DNA"/>
</dbReference>
<gene>
    <name evidence="1" type="ORF">PQR66_03285</name>
</gene>
<dbReference type="Proteomes" id="UP001629249">
    <property type="component" value="Unassembled WGS sequence"/>
</dbReference>
<dbReference type="RefSeq" id="WP_408331897.1">
    <property type="nucleotide sequence ID" value="NZ_JAQQFH010000024.1"/>
</dbReference>
<comment type="caution">
    <text evidence="1">The sequence shown here is derived from an EMBL/GenBank/DDBJ whole genome shotgun (WGS) entry which is preliminary data.</text>
</comment>
<evidence type="ECO:0000313" key="1">
    <source>
        <dbReference type="EMBL" id="MFL9882031.1"/>
    </source>
</evidence>
<keyword evidence="2" id="KW-1185">Reference proteome</keyword>
<protein>
    <submittedName>
        <fullName evidence="1">Uncharacterized protein</fullName>
    </submittedName>
</protein>
<evidence type="ECO:0000313" key="2">
    <source>
        <dbReference type="Proteomes" id="UP001629249"/>
    </source>
</evidence>
<name>A0ABW8ZIP5_9BURK</name>